<dbReference type="EMBL" id="CP102514">
    <property type="protein sequence ID" value="UUY50304.1"/>
    <property type="molecule type" value="Genomic_DNA"/>
</dbReference>
<organism evidence="1 2">
    <name type="scientific">Streptomyces yangpuensis</name>
    <dbReference type="NCBI Taxonomy" id="1648182"/>
    <lineage>
        <taxon>Bacteria</taxon>
        <taxon>Bacillati</taxon>
        <taxon>Actinomycetota</taxon>
        <taxon>Actinomycetes</taxon>
        <taxon>Kitasatosporales</taxon>
        <taxon>Streptomycetaceae</taxon>
        <taxon>Streptomyces</taxon>
    </lineage>
</organism>
<gene>
    <name evidence="1" type="ORF">NRK68_25625</name>
</gene>
<dbReference type="RefSeq" id="WP_183068244.1">
    <property type="nucleotide sequence ID" value="NZ_CP102514.1"/>
</dbReference>
<keyword evidence="2" id="KW-1185">Reference proteome</keyword>
<dbReference type="Proteomes" id="UP001057738">
    <property type="component" value="Chromosome"/>
</dbReference>
<name>A0ABY5Q262_9ACTN</name>
<proteinExistence type="predicted"/>
<evidence type="ECO:0000313" key="1">
    <source>
        <dbReference type="EMBL" id="UUY50304.1"/>
    </source>
</evidence>
<protein>
    <submittedName>
        <fullName evidence="1">Uncharacterized protein</fullName>
    </submittedName>
</protein>
<evidence type="ECO:0000313" key="2">
    <source>
        <dbReference type="Proteomes" id="UP001057738"/>
    </source>
</evidence>
<sequence>MTFGFTPPSTSSLATATGASRHGRLLEPSEWMSAGIPLLRNPREVVSGLHSRHSPVPSTAVIAVLGPEEQLVASASFVQRSASADGWEYRNALLSRLRRVLPHDLRRRTPVRTAVLLYCRDGDERWTPEDGAWMWGLRDACTLHGLRCGAYITLTRDGWQVLGEGRGGRRPSSDSHPQRLGDTVAKFAPLALHTGGGSVEALRRTAAR</sequence>
<accession>A0ABY5Q262</accession>
<reference evidence="1" key="1">
    <citation type="submission" date="2022-08" db="EMBL/GenBank/DDBJ databases">
        <authorList>
            <person name="Tian L."/>
        </authorList>
    </citation>
    <scope>NUCLEOTIDE SEQUENCE</scope>
    <source>
        <strain evidence="1">CM253</strain>
    </source>
</reference>
<dbReference type="GeneID" id="95576903"/>